<evidence type="ECO:0000313" key="13">
    <source>
        <dbReference type="EMBL" id="GGI51035.1"/>
    </source>
</evidence>
<dbReference type="InterPro" id="IPR026362">
    <property type="entry name" value="DEXH_lig_assoc"/>
</dbReference>
<dbReference type="Gene3D" id="3.40.960.10">
    <property type="entry name" value="VSR Endonuclease"/>
    <property type="match status" value="1"/>
</dbReference>
<keyword evidence="7" id="KW-0234">DNA repair</keyword>
<dbReference type="InterPro" id="IPR001650">
    <property type="entry name" value="Helicase_C-like"/>
</dbReference>
<evidence type="ECO:0000256" key="4">
    <source>
        <dbReference type="ARBA" id="ARBA00022806"/>
    </source>
</evidence>
<dbReference type="InterPro" id="IPR013701">
    <property type="entry name" value="Lhr-like_DEAD/DEAH_assoc"/>
</dbReference>
<feature type="region of interest" description="Disordered" evidence="10">
    <location>
        <begin position="986"/>
        <end position="1011"/>
    </location>
</feature>
<dbReference type="GO" id="GO:0016887">
    <property type="term" value="F:ATP hydrolysis activity"/>
    <property type="evidence" value="ECO:0007669"/>
    <property type="project" value="TreeGrafter"/>
</dbReference>
<keyword evidence="2" id="KW-0227">DNA damage</keyword>
<name>A0A917N1L1_9SPHI</name>
<feature type="domain" description="Helicase ATP-binding" evidence="11">
    <location>
        <begin position="28"/>
        <end position="178"/>
    </location>
</feature>
<dbReference type="SUPFAM" id="SSF52540">
    <property type="entry name" value="P-loop containing nucleoside triphosphate hydrolases"/>
    <property type="match status" value="1"/>
</dbReference>
<evidence type="ECO:0000256" key="1">
    <source>
        <dbReference type="ARBA" id="ARBA00022741"/>
    </source>
</evidence>
<keyword evidence="3" id="KW-0378">Hydrolase</keyword>
<dbReference type="PIRSF" id="PIRSF037307">
    <property type="entry name" value="Lhr-like_helic_prd"/>
    <property type="match status" value="1"/>
</dbReference>
<reference evidence="13" key="2">
    <citation type="submission" date="2020-09" db="EMBL/GenBank/DDBJ databases">
        <authorList>
            <person name="Sun Q."/>
            <person name="Sedlacek I."/>
        </authorList>
    </citation>
    <scope>NUCLEOTIDE SEQUENCE</scope>
    <source>
        <strain evidence="13">CCM 8711</strain>
    </source>
</reference>
<dbReference type="Proteomes" id="UP000662074">
    <property type="component" value="Unassembled WGS sequence"/>
</dbReference>
<organism evidence="13 14">
    <name type="scientific">Mucilaginibacter galii</name>
    <dbReference type="NCBI Taxonomy" id="2005073"/>
    <lineage>
        <taxon>Bacteria</taxon>
        <taxon>Pseudomonadati</taxon>
        <taxon>Bacteroidota</taxon>
        <taxon>Sphingobacteriia</taxon>
        <taxon>Sphingobacteriales</taxon>
        <taxon>Sphingobacteriaceae</taxon>
        <taxon>Mucilaginibacter</taxon>
    </lineage>
</organism>
<dbReference type="EMBL" id="BMDO01000005">
    <property type="protein sequence ID" value="GGI51035.1"/>
    <property type="molecule type" value="Genomic_DNA"/>
</dbReference>
<dbReference type="Pfam" id="PF08494">
    <property type="entry name" value="DEAD_assoc"/>
    <property type="match status" value="1"/>
</dbReference>
<keyword evidence="14" id="KW-1185">Reference proteome</keyword>
<dbReference type="InterPro" id="IPR045628">
    <property type="entry name" value="Lhr_WH_dom"/>
</dbReference>
<dbReference type="InterPro" id="IPR014001">
    <property type="entry name" value="Helicase_ATP-bd"/>
</dbReference>
<evidence type="ECO:0000259" key="11">
    <source>
        <dbReference type="PROSITE" id="PS51192"/>
    </source>
</evidence>
<dbReference type="InterPro" id="IPR017170">
    <property type="entry name" value="Lhr-like"/>
</dbReference>
<dbReference type="CDD" id="cd01038">
    <property type="entry name" value="Endonuclease_DUF559"/>
    <property type="match status" value="1"/>
</dbReference>
<dbReference type="Pfam" id="PF00271">
    <property type="entry name" value="Helicase_C"/>
    <property type="match status" value="1"/>
</dbReference>
<dbReference type="AlphaFoldDB" id="A0A917N1L1"/>
<dbReference type="GO" id="GO:0003677">
    <property type="term" value="F:DNA binding"/>
    <property type="evidence" value="ECO:0007669"/>
    <property type="project" value="UniProtKB-KW"/>
</dbReference>
<evidence type="ECO:0000256" key="3">
    <source>
        <dbReference type="ARBA" id="ARBA00022801"/>
    </source>
</evidence>
<evidence type="ECO:0000256" key="9">
    <source>
        <dbReference type="ARBA" id="ARBA00093467"/>
    </source>
</evidence>
<evidence type="ECO:0000256" key="6">
    <source>
        <dbReference type="ARBA" id="ARBA00023125"/>
    </source>
</evidence>
<evidence type="ECO:0000256" key="8">
    <source>
        <dbReference type="ARBA" id="ARBA00023235"/>
    </source>
</evidence>
<sequence>MSNKGQQIIGKWFKQKGWQQFPFQQEMQDAYLGGYSGLLNAPTGSGKTFALFLPFLVGYINQYPDTYKTRKNNGLLMLWITPLRALTNDIRKAMQEVCDELELPWRIGTRTGDTSAAEKQALRKKLPEVLLTTPESLHLMLAQKDYPKMFQHLQVVVIDEWHELLGTKRGVQVELGLSRLKNLPPAPSKGGGDENLLEKLVQKEPVQDTYPGYHTTDALTWNTNIDNAKQMRQVPTEAENVLWQHLRRKNLGYRFRRQHLVGNYIPDFVCLEKNLVIEVDGGYHSESEQYILDKERTSYLNEKGYRVIRFTNNDVLTNLDGVLEQINVSLLNKGSIEEPGTSAEVNPLPFGEGWGGVIWGISATIGNLEQAAEVLLGNNFPKDRMRMVRANISKKLDIRSVIPKDIDNYSWTGHIGLKLLPEVMEIVAGSKTTLIFCNTRAQSEIWYHAILDNYPEYAGIMAMHHGSLDNELRNWVEAALHQGALKLVVCTSSLDLGVDFRPVDTVVQVGSPKGVARFMQRAGRSGHHPGAVSKAYFIPTHSLELLEGAALKQAITNVNFESRDPILLAIDVLIQYMVTLAVSDGFRADQLYKEVKSTYAFADLRESEFGELLEFITTGGATLSQYDEFLKVEVEDGLYKVNSRRIAMRHRFSIGTITSSVSLRVKMLHGGSLGSIEEGFISRLKPGDTFWFAGRSLEFVQLKEMTAFVKKSNKTKGIIPSWAGGRMPLSSQLSSVLREKLDEVAHHLEKDEEVVALRSLFNMQEQLSHLPKKTDLLIESFESRDGHHLFFYPFEGRLVHEGMASLLAYRIAKIKKATYSIAMNDYGFELLTDEPIPLMEALEEDLFSIHNLIEDIQNSLNANEMARRRFRDIAHIGGLVFTGYPGQPIKNRHLQASTGLLFDVFREYEPNNLLIRQAYNEALAFQLEEFRLREALQRIQHQEIIIKTVDRPTPFAFPIMVDRLREKLTMESLEERVAKMARRYDSLELGPEEEPEPIEPPKPYKKRRKFL</sequence>
<dbReference type="Pfam" id="PF04480">
    <property type="entry name" value="DUF559"/>
    <property type="match status" value="1"/>
</dbReference>
<comment type="similarity">
    <text evidence="9">Belongs to the Lhr helicase family. Lhr-Core subfamily.</text>
</comment>
<dbReference type="GO" id="GO:0004386">
    <property type="term" value="F:helicase activity"/>
    <property type="evidence" value="ECO:0007669"/>
    <property type="project" value="UniProtKB-KW"/>
</dbReference>
<dbReference type="Gene3D" id="3.40.50.300">
    <property type="entry name" value="P-loop containing nucleotide triphosphate hydrolases"/>
    <property type="match status" value="2"/>
</dbReference>
<dbReference type="Pfam" id="PF00270">
    <property type="entry name" value="DEAD"/>
    <property type="match status" value="1"/>
</dbReference>
<dbReference type="InterPro" id="IPR052511">
    <property type="entry name" value="ATP-dep_Helicase"/>
</dbReference>
<evidence type="ECO:0000256" key="5">
    <source>
        <dbReference type="ARBA" id="ARBA00022840"/>
    </source>
</evidence>
<dbReference type="CDD" id="cd18796">
    <property type="entry name" value="SF2_C_LHR"/>
    <property type="match status" value="1"/>
</dbReference>
<comment type="caution">
    <text evidence="13">The sequence shown here is derived from an EMBL/GenBank/DDBJ whole genome shotgun (WGS) entry which is preliminary data.</text>
</comment>
<dbReference type="InterPro" id="IPR047216">
    <property type="entry name" value="Endonuclease_DUF559_bact"/>
</dbReference>
<keyword evidence="8" id="KW-0413">Isomerase</keyword>
<dbReference type="SUPFAM" id="SSF52980">
    <property type="entry name" value="Restriction endonuclease-like"/>
    <property type="match status" value="1"/>
</dbReference>
<evidence type="ECO:0000313" key="14">
    <source>
        <dbReference type="Proteomes" id="UP000662074"/>
    </source>
</evidence>
<dbReference type="InterPro" id="IPR007569">
    <property type="entry name" value="DUF559"/>
</dbReference>
<evidence type="ECO:0008006" key="15">
    <source>
        <dbReference type="Google" id="ProtNLM"/>
    </source>
</evidence>
<dbReference type="InterPro" id="IPR011545">
    <property type="entry name" value="DEAD/DEAH_box_helicase_dom"/>
</dbReference>
<dbReference type="Pfam" id="PF19306">
    <property type="entry name" value="WHD_Lhr"/>
    <property type="match status" value="1"/>
</dbReference>
<dbReference type="InterPro" id="IPR011335">
    <property type="entry name" value="Restrct_endonuc-II-like"/>
</dbReference>
<proteinExistence type="inferred from homology"/>
<keyword evidence="6" id="KW-0238">DNA-binding</keyword>
<dbReference type="PANTHER" id="PTHR47962">
    <property type="entry name" value="ATP-DEPENDENT HELICASE LHR-RELATED-RELATED"/>
    <property type="match status" value="1"/>
</dbReference>
<dbReference type="PROSITE" id="PS51192">
    <property type="entry name" value="HELICASE_ATP_BIND_1"/>
    <property type="match status" value="1"/>
</dbReference>
<protein>
    <recommendedName>
        <fullName evidence="15">Ligase-associated DNA damage response DEXH box helicase</fullName>
    </recommendedName>
</protein>
<dbReference type="InterPro" id="IPR027417">
    <property type="entry name" value="P-loop_NTPase"/>
</dbReference>
<feature type="domain" description="Helicase C-terminal" evidence="12">
    <location>
        <begin position="419"/>
        <end position="566"/>
    </location>
</feature>
<dbReference type="GO" id="GO:0005524">
    <property type="term" value="F:ATP binding"/>
    <property type="evidence" value="ECO:0007669"/>
    <property type="project" value="UniProtKB-KW"/>
</dbReference>
<accession>A0A917N1L1</accession>
<keyword evidence="4" id="KW-0347">Helicase</keyword>
<dbReference type="SMART" id="SM00490">
    <property type="entry name" value="HELICc"/>
    <property type="match status" value="1"/>
</dbReference>
<dbReference type="NCBIfam" id="TIGR04121">
    <property type="entry name" value="DEXH_lig_assoc"/>
    <property type="match status" value="1"/>
</dbReference>
<keyword evidence="1" id="KW-0547">Nucleotide-binding</keyword>
<evidence type="ECO:0000259" key="12">
    <source>
        <dbReference type="PROSITE" id="PS51194"/>
    </source>
</evidence>
<reference evidence="13" key="1">
    <citation type="journal article" date="2014" name="Int. J. Syst. Evol. Microbiol.">
        <title>Complete genome sequence of Corynebacterium casei LMG S-19264T (=DSM 44701T), isolated from a smear-ripened cheese.</title>
        <authorList>
            <consortium name="US DOE Joint Genome Institute (JGI-PGF)"/>
            <person name="Walter F."/>
            <person name="Albersmeier A."/>
            <person name="Kalinowski J."/>
            <person name="Ruckert C."/>
        </authorList>
    </citation>
    <scope>NUCLEOTIDE SEQUENCE</scope>
    <source>
        <strain evidence="13">CCM 8711</strain>
    </source>
</reference>
<evidence type="ECO:0000256" key="2">
    <source>
        <dbReference type="ARBA" id="ARBA00022763"/>
    </source>
</evidence>
<dbReference type="SMART" id="SM00487">
    <property type="entry name" value="DEXDc"/>
    <property type="match status" value="1"/>
</dbReference>
<evidence type="ECO:0000256" key="7">
    <source>
        <dbReference type="ARBA" id="ARBA00023204"/>
    </source>
</evidence>
<keyword evidence="5" id="KW-0067">ATP-binding</keyword>
<evidence type="ECO:0000256" key="10">
    <source>
        <dbReference type="SAM" id="MobiDB-lite"/>
    </source>
</evidence>
<dbReference type="PANTHER" id="PTHR47962:SF3">
    <property type="entry name" value="LARGE ATP-DEPENDENT HELICASE-RELATED PROTEIN"/>
    <property type="match status" value="1"/>
</dbReference>
<gene>
    <name evidence="13" type="ORF">GCM10011425_22470</name>
</gene>
<dbReference type="GO" id="GO:0006281">
    <property type="term" value="P:DNA repair"/>
    <property type="evidence" value="ECO:0007669"/>
    <property type="project" value="UniProtKB-KW"/>
</dbReference>
<dbReference type="PROSITE" id="PS51194">
    <property type="entry name" value="HELICASE_CTER"/>
    <property type="match status" value="1"/>
</dbReference>
<dbReference type="RefSeq" id="WP_229747106.1">
    <property type="nucleotide sequence ID" value="NZ_BMDO01000005.1"/>
</dbReference>